<protein>
    <submittedName>
        <fullName evidence="2">Histidine phosphotransferase ChpT</fullName>
    </submittedName>
</protein>
<dbReference type="EMBL" id="FNPF01000005">
    <property type="protein sequence ID" value="SDY29362.1"/>
    <property type="molecule type" value="Genomic_DNA"/>
</dbReference>
<dbReference type="Gene3D" id="1.10.287.130">
    <property type="match status" value="1"/>
</dbReference>
<gene>
    <name evidence="2" type="ORF">SAMN05444340_105183</name>
</gene>
<proteinExistence type="predicted"/>
<evidence type="ECO:0000313" key="2">
    <source>
        <dbReference type="EMBL" id="SDY29362.1"/>
    </source>
</evidence>
<reference evidence="2 3" key="1">
    <citation type="submission" date="2016-10" db="EMBL/GenBank/DDBJ databases">
        <authorList>
            <person name="de Groot N.N."/>
        </authorList>
    </citation>
    <scope>NUCLEOTIDE SEQUENCE [LARGE SCALE GENOMIC DNA]</scope>
    <source>
        <strain evidence="2 3">DSM 26880</strain>
    </source>
</reference>
<dbReference type="InterPro" id="IPR018762">
    <property type="entry name" value="ChpT_C"/>
</dbReference>
<sequence>MTDHMASLAALVGSRLCHDLISPIGAIQNGLELVALAGKADTGAEMALIQDSCDSASARIKFFRVAFGSANDGQSIGARDAAATLEAITRSTRMNTQWAAADKMARSNVQMVYLGFLCCESALPVGGTARIEGGDGRIRIEATGKRIAVDDRAWSFLAGGGELDDLTPDKVQFALLSTLARDRGRTLSARPAEDRIEITIG</sequence>
<dbReference type="STRING" id="321339.SAMN05444340_105183"/>
<name>A0A1H3INV1_9RHOB</name>
<dbReference type="InterPro" id="IPR036890">
    <property type="entry name" value="HATPase_C_sf"/>
</dbReference>
<dbReference type="Proteomes" id="UP000199286">
    <property type="component" value="Unassembled WGS sequence"/>
</dbReference>
<dbReference type="GO" id="GO:0016740">
    <property type="term" value="F:transferase activity"/>
    <property type="evidence" value="ECO:0007669"/>
    <property type="project" value="UniProtKB-KW"/>
</dbReference>
<dbReference type="Gene3D" id="3.30.565.10">
    <property type="entry name" value="Histidine kinase-like ATPase, C-terminal domain"/>
    <property type="match status" value="1"/>
</dbReference>
<organism evidence="2 3">
    <name type="scientific">Citreimonas salinaria</name>
    <dbReference type="NCBI Taxonomy" id="321339"/>
    <lineage>
        <taxon>Bacteria</taxon>
        <taxon>Pseudomonadati</taxon>
        <taxon>Pseudomonadota</taxon>
        <taxon>Alphaproteobacteria</taxon>
        <taxon>Rhodobacterales</taxon>
        <taxon>Roseobacteraceae</taxon>
        <taxon>Citreimonas</taxon>
    </lineage>
</organism>
<keyword evidence="3" id="KW-1185">Reference proteome</keyword>
<dbReference type="AlphaFoldDB" id="A0A1H3INV1"/>
<evidence type="ECO:0000313" key="3">
    <source>
        <dbReference type="Proteomes" id="UP000199286"/>
    </source>
</evidence>
<feature type="domain" description="Histidine phosphotransferase ChpT C-terminal" evidence="1">
    <location>
        <begin position="79"/>
        <end position="194"/>
    </location>
</feature>
<evidence type="ECO:0000259" key="1">
    <source>
        <dbReference type="Pfam" id="PF10090"/>
    </source>
</evidence>
<dbReference type="Pfam" id="PF10090">
    <property type="entry name" value="HPTransfase"/>
    <property type="match status" value="1"/>
</dbReference>
<accession>A0A1H3INV1</accession>
<dbReference type="OrthoDB" id="9803702at2"/>
<keyword evidence="2" id="KW-0808">Transferase</keyword>
<dbReference type="RefSeq" id="WP_089882261.1">
    <property type="nucleotide sequence ID" value="NZ_FNPF01000005.1"/>
</dbReference>